<dbReference type="KEGG" id="fng:JM64_00885"/>
<evidence type="ECO:0000256" key="4">
    <source>
        <dbReference type="ARBA" id="ARBA00022679"/>
    </source>
</evidence>
<evidence type="ECO:0000256" key="6">
    <source>
        <dbReference type="RuleBase" id="RU000481"/>
    </source>
</evidence>
<dbReference type="GO" id="GO:0030170">
    <property type="term" value="F:pyridoxal phosphate binding"/>
    <property type="evidence" value="ECO:0007669"/>
    <property type="project" value="InterPro"/>
</dbReference>
<evidence type="ECO:0000256" key="3">
    <source>
        <dbReference type="ARBA" id="ARBA00022576"/>
    </source>
</evidence>
<dbReference type="PANTHER" id="PTHR46383">
    <property type="entry name" value="ASPARTATE AMINOTRANSFERASE"/>
    <property type="match status" value="1"/>
</dbReference>
<reference evidence="8 9" key="1">
    <citation type="submission" date="2014-08" db="EMBL/GenBank/DDBJ databases">
        <title>Fervidobacterium pennivorans DYC genome.</title>
        <authorList>
            <person name="Wushke S."/>
        </authorList>
    </citation>
    <scope>NUCLEOTIDE SEQUENCE [LARGE SCALE GENOMIC DNA]</scope>
    <source>
        <strain evidence="8 9">DYC</strain>
    </source>
</reference>
<keyword evidence="3 6" id="KW-0032">Aminotransferase</keyword>
<dbReference type="OrthoDB" id="9802328at2"/>
<dbReference type="NCBIfam" id="NF005744">
    <property type="entry name" value="PRK07568.1"/>
    <property type="match status" value="1"/>
</dbReference>
<dbReference type="InterPro" id="IPR015422">
    <property type="entry name" value="PyrdxlP-dep_Trfase_small"/>
</dbReference>
<name>A0A172T173_FERPE</name>
<protein>
    <recommendedName>
        <fullName evidence="6">Aminotransferase</fullName>
        <ecNumber evidence="6">2.6.1.-</ecNumber>
    </recommendedName>
</protein>
<evidence type="ECO:0000313" key="8">
    <source>
        <dbReference type="EMBL" id="ANE40740.1"/>
    </source>
</evidence>
<dbReference type="SUPFAM" id="SSF53383">
    <property type="entry name" value="PLP-dependent transferases"/>
    <property type="match status" value="1"/>
</dbReference>
<dbReference type="PROSITE" id="PS00105">
    <property type="entry name" value="AA_TRANSFER_CLASS_1"/>
    <property type="match status" value="1"/>
</dbReference>
<dbReference type="GO" id="GO:0006520">
    <property type="term" value="P:amino acid metabolic process"/>
    <property type="evidence" value="ECO:0007669"/>
    <property type="project" value="InterPro"/>
</dbReference>
<dbReference type="Gene3D" id="3.90.1150.10">
    <property type="entry name" value="Aspartate Aminotransferase, domain 1"/>
    <property type="match status" value="1"/>
</dbReference>
<feature type="domain" description="Aminotransferase class I/classII large" evidence="7">
    <location>
        <begin position="37"/>
        <end position="385"/>
    </location>
</feature>
<comment type="cofactor">
    <cofactor evidence="1 6">
        <name>pyridoxal 5'-phosphate</name>
        <dbReference type="ChEBI" id="CHEBI:597326"/>
    </cofactor>
</comment>
<dbReference type="InterPro" id="IPR015424">
    <property type="entry name" value="PyrdxlP-dep_Trfase"/>
</dbReference>
<dbReference type="Gene3D" id="3.40.640.10">
    <property type="entry name" value="Type I PLP-dependent aspartate aminotransferase-like (Major domain)"/>
    <property type="match status" value="1"/>
</dbReference>
<dbReference type="Pfam" id="PF00155">
    <property type="entry name" value="Aminotran_1_2"/>
    <property type="match status" value="1"/>
</dbReference>
<dbReference type="GO" id="GO:0008483">
    <property type="term" value="F:transaminase activity"/>
    <property type="evidence" value="ECO:0007669"/>
    <property type="project" value="UniProtKB-KW"/>
</dbReference>
<dbReference type="AlphaFoldDB" id="A0A172T173"/>
<evidence type="ECO:0000256" key="2">
    <source>
        <dbReference type="ARBA" id="ARBA00007441"/>
    </source>
</evidence>
<organism evidence="8 9">
    <name type="scientific">Fervidobacterium pennivorans</name>
    <dbReference type="NCBI Taxonomy" id="93466"/>
    <lineage>
        <taxon>Bacteria</taxon>
        <taxon>Thermotogati</taxon>
        <taxon>Thermotogota</taxon>
        <taxon>Thermotogae</taxon>
        <taxon>Thermotogales</taxon>
        <taxon>Fervidobacteriaceae</taxon>
        <taxon>Fervidobacterium</taxon>
    </lineage>
</organism>
<evidence type="ECO:0000259" key="7">
    <source>
        <dbReference type="Pfam" id="PF00155"/>
    </source>
</evidence>
<dbReference type="InterPro" id="IPR004839">
    <property type="entry name" value="Aminotransferase_I/II_large"/>
</dbReference>
<keyword evidence="4 6" id="KW-0808">Transferase</keyword>
<dbReference type="InterPro" id="IPR050596">
    <property type="entry name" value="AspAT/PAT-like"/>
</dbReference>
<dbReference type="InterPro" id="IPR004838">
    <property type="entry name" value="NHTrfase_class1_PyrdxlP-BS"/>
</dbReference>
<evidence type="ECO:0000313" key="9">
    <source>
        <dbReference type="Proteomes" id="UP000077096"/>
    </source>
</evidence>
<keyword evidence="5" id="KW-0663">Pyridoxal phosphate</keyword>
<dbReference type="PATRIC" id="fig|93466.3.peg.224"/>
<gene>
    <name evidence="8" type="ORF">JM64_00885</name>
</gene>
<comment type="similarity">
    <text evidence="2 6">Belongs to the class-I pyridoxal-phosphate-dependent aminotransferase family.</text>
</comment>
<dbReference type="CDD" id="cd00609">
    <property type="entry name" value="AAT_like"/>
    <property type="match status" value="1"/>
</dbReference>
<dbReference type="InterPro" id="IPR015421">
    <property type="entry name" value="PyrdxlP-dep_Trfase_major"/>
</dbReference>
<dbReference type="EMBL" id="CP011393">
    <property type="protein sequence ID" value="ANE40740.1"/>
    <property type="molecule type" value="Genomic_DNA"/>
</dbReference>
<dbReference type="EC" id="2.6.1.-" evidence="6"/>
<sequence>MVSKISKRALETPASPIRRLVPYADEAKKRGIQIYYLNIGQPDIKTPKVWYEYIEKYKPEVVAYTHSQGLLELREAFSKYYERHNIHVTADEIMVTNGGSEAIMFALGVVCDPGDEVVTIEPFYANYLGFASYLNVKLVPVTAHPEDGYRLPPMSEFEKVVSPKTKAILFSNPSNPTGTVYTYEEMKTIVEFAKKHDLVIISDEVYREFTFDGRKHISIFHFEGIEQQVIMVDSISKRYSACGARIGTFVTKNKEFYKNALKFAQARLCPAETTQFGAIGLLTLGEDYTNSVRDEYQKRRDATYEALKEIPGVVVHKPEGAFYLSAKLPVENAEDFIIWMLKEFNVDGKTTMVSPLSGFYATPGAGMSEIRIAYVLEADKLADAVKILGEGIKVYNSRK</sequence>
<evidence type="ECO:0000256" key="1">
    <source>
        <dbReference type="ARBA" id="ARBA00001933"/>
    </source>
</evidence>
<dbReference type="Proteomes" id="UP000077096">
    <property type="component" value="Chromosome"/>
</dbReference>
<proteinExistence type="inferred from homology"/>
<accession>A0A172T173</accession>
<evidence type="ECO:0000256" key="5">
    <source>
        <dbReference type="ARBA" id="ARBA00022898"/>
    </source>
</evidence>